<feature type="domain" description="SH3" evidence="6">
    <location>
        <begin position="569"/>
        <end position="625"/>
    </location>
</feature>
<dbReference type="CDD" id="cd11912">
    <property type="entry name" value="SH3_Bzz1_1"/>
    <property type="match status" value="1"/>
</dbReference>
<feature type="coiled-coil region" evidence="4">
    <location>
        <begin position="148"/>
        <end position="194"/>
    </location>
</feature>
<sequence length="625" mass="69435">MSLSIGNEIKDGFKEAHGWVQHNLKWLKDIEQFYRERSKLEREYSEKLSKLCGEYMNKKSSVSVTLSVGEKPAVTPGSLEAASVVAWNEVLAQTENISKDHNALSRELDNEVGAQLAGLYSKLDMTLGKIQGFNNEMVDKKDGIFNEMERAKKNYDEACVTMENARNKHTKNPSEKNKRKVAEKETVMNNAKNEYLIKINQANRTKDKYYFQDIPESMDLLQDLNESKVLFLNDIWKRAITLERAFTTRVGQRLDSSETVVLQNKPSLSTAMYIKHNVRQWREPPDFQFKPSPVWHDDEKFTVPSQQEANTLRVLLAKSESEYHKLTDITQTELSQLSSLNKKKQEMKSNEDNIKVNEFYDVLKSYLALVSPFTSHETLKLQAEVQIESIQNNVPAEYDLSTSNIEVSSTRKKGIFSKLKENLLNPEPRGTGNHSQHSHQSGRISIFSGMNGGGRQRSGTSASAVSTASSQPSTMASPTRPGASSAATGSGNGNKVLYSYAKQDDDEVSVNVGDSITLVAADDGSGWTNVKNNTTGESGLVPTSYVEIQEAHSSRGPPPAAPPSRRTTLPVRTITAQYAYEAQGDDELSLDVGDVVTVLKGDDGSGWTYGEVDGEKGLVPTSYCQ</sequence>
<dbReference type="Pfam" id="PF14604">
    <property type="entry name" value="SH3_9"/>
    <property type="match status" value="1"/>
</dbReference>
<dbReference type="InterPro" id="IPR035459">
    <property type="entry name" value="Bzz1_SH3_1"/>
</dbReference>
<proteinExistence type="predicted"/>
<dbReference type="SMART" id="SM00326">
    <property type="entry name" value="SH3"/>
    <property type="match status" value="2"/>
</dbReference>
<evidence type="ECO:0000259" key="6">
    <source>
        <dbReference type="PROSITE" id="PS50002"/>
    </source>
</evidence>
<comment type="caution">
    <text evidence="8">The sequence shown here is derived from an EMBL/GenBank/DDBJ whole genome shotgun (WGS) entry which is preliminary data.</text>
</comment>
<keyword evidence="1 2" id="KW-0728">SH3 domain</keyword>
<dbReference type="SUPFAM" id="SSF103657">
    <property type="entry name" value="BAR/IMD domain-like"/>
    <property type="match status" value="1"/>
</dbReference>
<gene>
    <name evidence="8" type="ORF">RNJ44_02483</name>
</gene>
<evidence type="ECO:0000256" key="5">
    <source>
        <dbReference type="SAM" id="MobiDB-lite"/>
    </source>
</evidence>
<evidence type="ECO:0000313" key="8">
    <source>
        <dbReference type="EMBL" id="KAL3228538.1"/>
    </source>
</evidence>
<dbReference type="Pfam" id="PF00611">
    <property type="entry name" value="FCH"/>
    <property type="match status" value="1"/>
</dbReference>
<name>A0ABR4NLU4_9SACH</name>
<dbReference type="CDD" id="cd11778">
    <property type="entry name" value="SH3_Bzz1_2"/>
    <property type="match status" value="1"/>
</dbReference>
<dbReference type="Proteomes" id="UP001623330">
    <property type="component" value="Unassembled WGS sequence"/>
</dbReference>
<dbReference type="Gene3D" id="1.20.1270.60">
    <property type="entry name" value="Arfaptin homology (AH) domain/BAR domain"/>
    <property type="match status" value="1"/>
</dbReference>
<dbReference type="InterPro" id="IPR001452">
    <property type="entry name" value="SH3_domain"/>
</dbReference>
<feature type="domain" description="SH3" evidence="6">
    <location>
        <begin position="489"/>
        <end position="551"/>
    </location>
</feature>
<feature type="region of interest" description="Disordered" evidence="5">
    <location>
        <begin position="423"/>
        <end position="492"/>
    </location>
</feature>
<dbReference type="PANTHER" id="PTHR15735:SF21">
    <property type="entry name" value="PROTEIN NERVOUS WRECK"/>
    <property type="match status" value="1"/>
</dbReference>
<evidence type="ECO:0000256" key="2">
    <source>
        <dbReference type="PROSITE-ProRule" id="PRU00192"/>
    </source>
</evidence>
<dbReference type="PROSITE" id="PS51741">
    <property type="entry name" value="F_BAR"/>
    <property type="match status" value="1"/>
</dbReference>
<protein>
    <submittedName>
        <fullName evidence="8">Protein BZZ1</fullName>
    </submittedName>
</protein>
<accession>A0ABR4NLU4</accession>
<keyword evidence="3 4" id="KW-0175">Coiled coil</keyword>
<evidence type="ECO:0000256" key="1">
    <source>
        <dbReference type="ARBA" id="ARBA00022443"/>
    </source>
</evidence>
<dbReference type="InterPro" id="IPR001060">
    <property type="entry name" value="FCH_dom"/>
</dbReference>
<dbReference type="SUPFAM" id="SSF50044">
    <property type="entry name" value="SH3-domain"/>
    <property type="match status" value="2"/>
</dbReference>
<feature type="compositionally biased region" description="Polar residues" evidence="5">
    <location>
        <begin position="432"/>
        <end position="443"/>
    </location>
</feature>
<dbReference type="SMART" id="SM00055">
    <property type="entry name" value="FCH"/>
    <property type="match status" value="1"/>
</dbReference>
<dbReference type="InterPro" id="IPR036028">
    <property type="entry name" value="SH3-like_dom_sf"/>
</dbReference>
<evidence type="ECO:0000256" key="3">
    <source>
        <dbReference type="PROSITE-ProRule" id="PRU01077"/>
    </source>
</evidence>
<dbReference type="EMBL" id="JBEVYD010000013">
    <property type="protein sequence ID" value="KAL3228538.1"/>
    <property type="molecule type" value="Genomic_DNA"/>
</dbReference>
<reference evidence="8 9" key="1">
    <citation type="submission" date="2024-05" db="EMBL/GenBank/DDBJ databases">
        <title>Long read based assembly of the Candida bracarensis genome reveals expanded adhesin content.</title>
        <authorList>
            <person name="Marcet-Houben M."/>
            <person name="Ksiezopolska E."/>
            <person name="Gabaldon T."/>
        </authorList>
    </citation>
    <scope>NUCLEOTIDE SEQUENCE [LARGE SCALE GENOMIC DNA]</scope>
    <source>
        <strain evidence="8 9">CBM6</strain>
    </source>
</reference>
<feature type="domain" description="F-BAR" evidence="7">
    <location>
        <begin position="3"/>
        <end position="269"/>
    </location>
</feature>
<dbReference type="PROSITE" id="PS50002">
    <property type="entry name" value="SH3"/>
    <property type="match status" value="2"/>
</dbReference>
<evidence type="ECO:0000259" key="7">
    <source>
        <dbReference type="PROSITE" id="PS51741"/>
    </source>
</evidence>
<dbReference type="Pfam" id="PF00018">
    <property type="entry name" value="SH3_1"/>
    <property type="match status" value="1"/>
</dbReference>
<dbReference type="Gene3D" id="2.30.30.40">
    <property type="entry name" value="SH3 Domains"/>
    <property type="match status" value="2"/>
</dbReference>
<dbReference type="InterPro" id="IPR031160">
    <property type="entry name" value="F_BAR_dom"/>
</dbReference>
<dbReference type="PANTHER" id="PTHR15735">
    <property type="entry name" value="FCH AND DOUBLE SH3 DOMAINS PROTEIN"/>
    <property type="match status" value="1"/>
</dbReference>
<keyword evidence="9" id="KW-1185">Reference proteome</keyword>
<evidence type="ECO:0000256" key="4">
    <source>
        <dbReference type="SAM" id="Coils"/>
    </source>
</evidence>
<dbReference type="InterPro" id="IPR027267">
    <property type="entry name" value="AH/BAR_dom_sf"/>
</dbReference>
<dbReference type="PRINTS" id="PR00499">
    <property type="entry name" value="P67PHOX"/>
</dbReference>
<organism evidence="8 9">
    <name type="scientific">Nakaseomyces bracarensis</name>
    <dbReference type="NCBI Taxonomy" id="273131"/>
    <lineage>
        <taxon>Eukaryota</taxon>
        <taxon>Fungi</taxon>
        <taxon>Dikarya</taxon>
        <taxon>Ascomycota</taxon>
        <taxon>Saccharomycotina</taxon>
        <taxon>Saccharomycetes</taxon>
        <taxon>Saccharomycetales</taxon>
        <taxon>Saccharomycetaceae</taxon>
        <taxon>Nakaseomyces</taxon>
    </lineage>
</organism>
<feature type="compositionally biased region" description="Low complexity" evidence="5">
    <location>
        <begin position="458"/>
        <end position="474"/>
    </location>
</feature>
<evidence type="ECO:0000313" key="9">
    <source>
        <dbReference type="Proteomes" id="UP001623330"/>
    </source>
</evidence>